<reference evidence="1 2" key="2">
    <citation type="journal article" date="2022" name="Mol. Ecol. Resour.">
        <title>The genomes of chicory, endive, great burdock and yacon provide insights into Asteraceae paleo-polyploidization history and plant inulin production.</title>
        <authorList>
            <person name="Fan W."/>
            <person name="Wang S."/>
            <person name="Wang H."/>
            <person name="Wang A."/>
            <person name="Jiang F."/>
            <person name="Liu H."/>
            <person name="Zhao H."/>
            <person name="Xu D."/>
            <person name="Zhang Y."/>
        </authorList>
    </citation>
    <scope>NUCLEOTIDE SEQUENCE [LARGE SCALE GENOMIC DNA]</scope>
    <source>
        <strain evidence="2">cv. Niubang</strain>
    </source>
</reference>
<comment type="caution">
    <text evidence="1">The sequence shown here is derived from an EMBL/GenBank/DDBJ whole genome shotgun (WGS) entry which is preliminary data.</text>
</comment>
<dbReference type="Proteomes" id="UP001055879">
    <property type="component" value="Linkage Group LG07"/>
</dbReference>
<reference evidence="2" key="1">
    <citation type="journal article" date="2022" name="Mol. Ecol. Resour.">
        <title>The genomes of chicory, endive, great burdock and yacon provide insights into Asteraceae palaeo-polyploidization history and plant inulin production.</title>
        <authorList>
            <person name="Fan W."/>
            <person name="Wang S."/>
            <person name="Wang H."/>
            <person name="Wang A."/>
            <person name="Jiang F."/>
            <person name="Liu H."/>
            <person name="Zhao H."/>
            <person name="Xu D."/>
            <person name="Zhang Y."/>
        </authorList>
    </citation>
    <scope>NUCLEOTIDE SEQUENCE [LARGE SCALE GENOMIC DNA]</scope>
    <source>
        <strain evidence="2">cv. Niubang</strain>
    </source>
</reference>
<gene>
    <name evidence="1" type="ORF">L6452_23228</name>
</gene>
<evidence type="ECO:0000313" key="1">
    <source>
        <dbReference type="EMBL" id="KAI3716123.1"/>
    </source>
</evidence>
<sequence length="216" mass="25214">MLLLQIDPSANRGLQVFRSNTAFFKGTIEVCKSFFFKGTIKHSLLQRNTALSIIFSSLQVHRSPSQNRFIVVGSVLIIYINFFLLPSDRSGTTFRPHFPVSRPSHKSIVAMRCQQQLLSAAVKHIDFLLLLFEFVYMVSPDLASLFDICGLIYVFPTAIVKHKRLALLKNWMYDVEDLKFDVKNWMYDVEDLKFDVKNWMFDVEDWKFDVKNCSFY</sequence>
<accession>A0ACB9B2F0</accession>
<organism evidence="1 2">
    <name type="scientific">Arctium lappa</name>
    <name type="common">Greater burdock</name>
    <name type="synonym">Lappa major</name>
    <dbReference type="NCBI Taxonomy" id="4217"/>
    <lineage>
        <taxon>Eukaryota</taxon>
        <taxon>Viridiplantae</taxon>
        <taxon>Streptophyta</taxon>
        <taxon>Embryophyta</taxon>
        <taxon>Tracheophyta</taxon>
        <taxon>Spermatophyta</taxon>
        <taxon>Magnoliopsida</taxon>
        <taxon>eudicotyledons</taxon>
        <taxon>Gunneridae</taxon>
        <taxon>Pentapetalae</taxon>
        <taxon>asterids</taxon>
        <taxon>campanulids</taxon>
        <taxon>Asterales</taxon>
        <taxon>Asteraceae</taxon>
        <taxon>Carduoideae</taxon>
        <taxon>Cardueae</taxon>
        <taxon>Arctiinae</taxon>
        <taxon>Arctium</taxon>
    </lineage>
</organism>
<keyword evidence="2" id="KW-1185">Reference proteome</keyword>
<name>A0ACB9B2F0_ARCLA</name>
<dbReference type="EMBL" id="CM042053">
    <property type="protein sequence ID" value="KAI3716123.1"/>
    <property type="molecule type" value="Genomic_DNA"/>
</dbReference>
<protein>
    <submittedName>
        <fullName evidence="1">Uncharacterized protein</fullName>
    </submittedName>
</protein>
<proteinExistence type="predicted"/>
<evidence type="ECO:0000313" key="2">
    <source>
        <dbReference type="Proteomes" id="UP001055879"/>
    </source>
</evidence>